<evidence type="ECO:0000313" key="8">
    <source>
        <dbReference type="Proteomes" id="UP000886881"/>
    </source>
</evidence>
<sequence length="317" mass="35248">MKKIFAVLLLLAASVPAFPQETEWAVVNVSSCFMRARPDYESGNETQCLMGTVLEVTGKDRYWLRVNAPDYRDCWTNELSLTPMTEAEKDEYVAAPKLICVAEYTHVYEEPRESSARICDFIMGDIVRDSPRADCGSWTAVLLPSGREGWVRGGEVEDLGRWADTRRADGESLTGFARRFIGVPYLWGGNTVKHFDCSGFTKFVYMMNGIVLPRNAREQIWCGVEIPFDLAEMEPGDLVFFGSLRQDGSIASVTHVAMYIGGGRIIHSSQLVRVNSLKAGLPDSYGRTPIAVRRILGHVDAGLGAVSAARQPWYFGK</sequence>
<feature type="signal peptide" evidence="5">
    <location>
        <begin position="1"/>
        <end position="19"/>
    </location>
</feature>
<dbReference type="EMBL" id="DVLC01000007">
    <property type="protein sequence ID" value="HIT46324.1"/>
    <property type="molecule type" value="Genomic_DNA"/>
</dbReference>
<evidence type="ECO:0000256" key="1">
    <source>
        <dbReference type="ARBA" id="ARBA00007074"/>
    </source>
</evidence>
<dbReference type="Gene3D" id="2.30.30.40">
    <property type="entry name" value="SH3 Domains"/>
    <property type="match status" value="2"/>
</dbReference>
<dbReference type="PROSITE" id="PS51935">
    <property type="entry name" value="NLPC_P60"/>
    <property type="match status" value="1"/>
</dbReference>
<reference evidence="7" key="2">
    <citation type="journal article" date="2021" name="PeerJ">
        <title>Extensive microbial diversity within the chicken gut microbiome revealed by metagenomics and culture.</title>
        <authorList>
            <person name="Gilroy R."/>
            <person name="Ravi A."/>
            <person name="Getino M."/>
            <person name="Pursley I."/>
            <person name="Horton D.L."/>
            <person name="Alikhan N.F."/>
            <person name="Baker D."/>
            <person name="Gharbi K."/>
            <person name="Hall N."/>
            <person name="Watson M."/>
            <person name="Adriaenssens E.M."/>
            <person name="Foster-Nyarko E."/>
            <person name="Jarju S."/>
            <person name="Secka A."/>
            <person name="Antonio M."/>
            <person name="Oren A."/>
            <person name="Chaudhuri R.R."/>
            <person name="La Ragione R."/>
            <person name="Hildebrand F."/>
            <person name="Pallen M.J."/>
        </authorList>
    </citation>
    <scope>NUCLEOTIDE SEQUENCE</scope>
    <source>
        <strain evidence="7">ChiHecec2B26-709</strain>
    </source>
</reference>
<feature type="chain" id="PRO_5038800641" evidence="5">
    <location>
        <begin position="20"/>
        <end position="317"/>
    </location>
</feature>
<dbReference type="PANTHER" id="PTHR47053:SF1">
    <property type="entry name" value="MUREIN DD-ENDOPEPTIDASE MEPH-RELATED"/>
    <property type="match status" value="1"/>
</dbReference>
<evidence type="ECO:0000256" key="4">
    <source>
        <dbReference type="ARBA" id="ARBA00022807"/>
    </source>
</evidence>
<keyword evidence="5" id="KW-0732">Signal</keyword>
<evidence type="ECO:0000313" key="7">
    <source>
        <dbReference type="EMBL" id="HIT46324.1"/>
    </source>
</evidence>
<dbReference type="InterPro" id="IPR000064">
    <property type="entry name" value="NLP_P60_dom"/>
</dbReference>
<dbReference type="InterPro" id="IPR038765">
    <property type="entry name" value="Papain-like_cys_pep_sf"/>
</dbReference>
<dbReference type="PANTHER" id="PTHR47053">
    <property type="entry name" value="MUREIN DD-ENDOPEPTIDASE MEPH-RELATED"/>
    <property type="match status" value="1"/>
</dbReference>
<protein>
    <submittedName>
        <fullName evidence="7">C40 family peptidase</fullName>
    </submittedName>
</protein>
<comment type="caution">
    <text evidence="7">The sequence shown here is derived from an EMBL/GenBank/DDBJ whole genome shotgun (WGS) entry which is preliminary data.</text>
</comment>
<feature type="domain" description="NlpC/P60" evidence="6">
    <location>
        <begin position="167"/>
        <end position="296"/>
    </location>
</feature>
<evidence type="ECO:0000256" key="5">
    <source>
        <dbReference type="SAM" id="SignalP"/>
    </source>
</evidence>
<reference evidence="7" key="1">
    <citation type="submission" date="2020-10" db="EMBL/GenBank/DDBJ databases">
        <authorList>
            <person name="Gilroy R."/>
        </authorList>
    </citation>
    <scope>NUCLEOTIDE SEQUENCE</scope>
    <source>
        <strain evidence="7">ChiHecec2B26-709</strain>
    </source>
</reference>
<dbReference type="Proteomes" id="UP000886881">
    <property type="component" value="Unassembled WGS sequence"/>
</dbReference>
<keyword evidence="4" id="KW-0788">Thiol protease</keyword>
<organism evidence="7 8">
    <name type="scientific">Candidatus Cryptobacteroides merdipullorum</name>
    <dbReference type="NCBI Taxonomy" id="2840771"/>
    <lineage>
        <taxon>Bacteria</taxon>
        <taxon>Pseudomonadati</taxon>
        <taxon>Bacteroidota</taxon>
        <taxon>Bacteroidia</taxon>
        <taxon>Bacteroidales</taxon>
        <taxon>Candidatus Cryptobacteroides</taxon>
    </lineage>
</organism>
<comment type="similarity">
    <text evidence="1">Belongs to the peptidase C40 family.</text>
</comment>
<name>A0A9D1GM34_9BACT</name>
<dbReference type="SUPFAM" id="SSF54001">
    <property type="entry name" value="Cysteine proteinases"/>
    <property type="match status" value="1"/>
</dbReference>
<accession>A0A9D1GM34</accession>
<evidence type="ECO:0000256" key="3">
    <source>
        <dbReference type="ARBA" id="ARBA00022801"/>
    </source>
</evidence>
<keyword evidence="3" id="KW-0378">Hydrolase</keyword>
<evidence type="ECO:0000259" key="6">
    <source>
        <dbReference type="PROSITE" id="PS51935"/>
    </source>
</evidence>
<dbReference type="InterPro" id="IPR051202">
    <property type="entry name" value="Peptidase_C40"/>
</dbReference>
<gene>
    <name evidence="7" type="ORF">IAC35_00530</name>
</gene>
<keyword evidence="2" id="KW-0645">Protease</keyword>
<dbReference type="Gene3D" id="3.90.1720.10">
    <property type="entry name" value="endopeptidase domain like (from Nostoc punctiforme)"/>
    <property type="match status" value="1"/>
</dbReference>
<dbReference type="GO" id="GO:0006508">
    <property type="term" value="P:proteolysis"/>
    <property type="evidence" value="ECO:0007669"/>
    <property type="project" value="UniProtKB-KW"/>
</dbReference>
<dbReference type="AlphaFoldDB" id="A0A9D1GM34"/>
<proteinExistence type="inferred from homology"/>
<evidence type="ECO:0000256" key="2">
    <source>
        <dbReference type="ARBA" id="ARBA00022670"/>
    </source>
</evidence>
<dbReference type="Pfam" id="PF00877">
    <property type="entry name" value="NLPC_P60"/>
    <property type="match status" value="1"/>
</dbReference>
<dbReference type="GO" id="GO:0008234">
    <property type="term" value="F:cysteine-type peptidase activity"/>
    <property type="evidence" value="ECO:0007669"/>
    <property type="project" value="UniProtKB-KW"/>
</dbReference>